<evidence type="ECO:0000313" key="13">
    <source>
        <dbReference type="EMBL" id="CAH0371856.1"/>
    </source>
</evidence>
<evidence type="ECO:0000256" key="8">
    <source>
        <dbReference type="ARBA" id="ARBA00048679"/>
    </source>
</evidence>
<dbReference type="Gene3D" id="1.10.510.10">
    <property type="entry name" value="Transferase(Phosphotransferase) domain 1"/>
    <property type="match status" value="1"/>
</dbReference>
<evidence type="ECO:0000256" key="4">
    <source>
        <dbReference type="ARBA" id="ARBA00022741"/>
    </source>
</evidence>
<keyword evidence="3" id="KW-0808">Transferase</keyword>
<evidence type="ECO:0000256" key="6">
    <source>
        <dbReference type="ARBA" id="ARBA00022840"/>
    </source>
</evidence>
<dbReference type="PANTHER" id="PTHR47634:SF9">
    <property type="entry name" value="PROTEIN KINASE DOMAIN-CONTAINING PROTEIN-RELATED"/>
    <property type="match status" value="1"/>
</dbReference>
<dbReference type="GO" id="GO:0005634">
    <property type="term" value="C:nucleus"/>
    <property type="evidence" value="ECO:0007669"/>
    <property type="project" value="TreeGrafter"/>
</dbReference>
<dbReference type="GO" id="GO:0004674">
    <property type="term" value="F:protein serine/threonine kinase activity"/>
    <property type="evidence" value="ECO:0007669"/>
    <property type="project" value="UniProtKB-KW"/>
</dbReference>
<feature type="compositionally biased region" description="Pro residues" evidence="11">
    <location>
        <begin position="90"/>
        <end position="111"/>
    </location>
</feature>
<reference evidence="13" key="1">
    <citation type="submission" date="2021-11" db="EMBL/GenBank/DDBJ databases">
        <authorList>
            <consortium name="Genoscope - CEA"/>
            <person name="William W."/>
        </authorList>
    </citation>
    <scope>NUCLEOTIDE SEQUENCE</scope>
</reference>
<comment type="catalytic activity">
    <reaction evidence="8">
        <text>L-seryl-[protein] + ATP = O-phospho-L-seryl-[protein] + ADP + H(+)</text>
        <dbReference type="Rhea" id="RHEA:17989"/>
        <dbReference type="Rhea" id="RHEA-COMP:9863"/>
        <dbReference type="Rhea" id="RHEA-COMP:11604"/>
        <dbReference type="ChEBI" id="CHEBI:15378"/>
        <dbReference type="ChEBI" id="CHEBI:29999"/>
        <dbReference type="ChEBI" id="CHEBI:30616"/>
        <dbReference type="ChEBI" id="CHEBI:83421"/>
        <dbReference type="ChEBI" id="CHEBI:456216"/>
        <dbReference type="EC" id="2.7.11.1"/>
    </reaction>
</comment>
<evidence type="ECO:0000259" key="12">
    <source>
        <dbReference type="PROSITE" id="PS50011"/>
    </source>
</evidence>
<dbReference type="EC" id="2.7.11.1" evidence="1"/>
<dbReference type="SUPFAM" id="SSF56112">
    <property type="entry name" value="Protein kinase-like (PK-like)"/>
    <property type="match status" value="1"/>
</dbReference>
<proteinExistence type="inferred from homology"/>
<evidence type="ECO:0000256" key="11">
    <source>
        <dbReference type="SAM" id="MobiDB-lite"/>
    </source>
</evidence>
<dbReference type="GO" id="GO:0005524">
    <property type="term" value="F:ATP binding"/>
    <property type="evidence" value="ECO:0007669"/>
    <property type="project" value="UniProtKB-UniRule"/>
</dbReference>
<evidence type="ECO:0000313" key="14">
    <source>
        <dbReference type="Proteomes" id="UP000789595"/>
    </source>
</evidence>
<dbReference type="GO" id="GO:0050684">
    <property type="term" value="P:regulation of mRNA processing"/>
    <property type="evidence" value="ECO:0007669"/>
    <property type="project" value="TreeGrafter"/>
</dbReference>
<evidence type="ECO:0000256" key="9">
    <source>
        <dbReference type="PROSITE-ProRule" id="PRU10141"/>
    </source>
</evidence>
<organism evidence="13 14">
    <name type="scientific">Pelagomonas calceolata</name>
    <dbReference type="NCBI Taxonomy" id="35677"/>
    <lineage>
        <taxon>Eukaryota</taxon>
        <taxon>Sar</taxon>
        <taxon>Stramenopiles</taxon>
        <taxon>Ochrophyta</taxon>
        <taxon>Pelagophyceae</taxon>
        <taxon>Pelagomonadales</taxon>
        <taxon>Pelagomonadaceae</taxon>
        <taxon>Pelagomonas</taxon>
    </lineage>
</organism>
<dbReference type="Proteomes" id="UP000789595">
    <property type="component" value="Unassembled WGS sequence"/>
</dbReference>
<dbReference type="InterPro" id="IPR017441">
    <property type="entry name" value="Protein_kinase_ATP_BS"/>
</dbReference>
<evidence type="ECO:0000256" key="3">
    <source>
        <dbReference type="ARBA" id="ARBA00022679"/>
    </source>
</evidence>
<sequence>MDEDLEDDERRGCLGRVAPLLLCRCLCRARRRPVGQASPPPRAGDAYGDDGTTQNPMANDGLIARPSVEIVEQPRRPFEQDEAAETAPLAAPPPAPPAPPPASPPSPPPPPGDEEAEPAEDYAPGGYHPVALGDVYDERYEVQHKLGWGVYSTVWCCRDRRSRRRVALKIQKAAPEYTASAVTEIEILTHIRRRAREARRASHVVELLEHFYVAGPHGNHVCMVFELLGRTLLHEIQDRGALEVSETKRCAACLLECLAFVHDEVGVLHTDVKPENVLLAGPAPVGRVKLVDLGTAFYVGRQGARDIQTREYRCPEGVLGLWPFGPAADVWSVGCLVFELLTGETLFDPQSPRPGEPFSKDESHLAQAVELLGPVPAELVRRSPRAARWFRGDGSALRNIAIAPPPPGVDAIARVLEENFAFARRDARDAADFLRALLRYEPDARVSARRALDLPWLADGGDLVL</sequence>
<evidence type="ECO:0000256" key="5">
    <source>
        <dbReference type="ARBA" id="ARBA00022777"/>
    </source>
</evidence>
<feature type="domain" description="Protein kinase" evidence="12">
    <location>
        <begin position="140"/>
        <end position="457"/>
    </location>
</feature>
<dbReference type="OrthoDB" id="199721at2759"/>
<evidence type="ECO:0000256" key="2">
    <source>
        <dbReference type="ARBA" id="ARBA00022527"/>
    </source>
</evidence>
<comment type="caution">
    <text evidence="13">The sequence shown here is derived from an EMBL/GenBank/DDBJ whole genome shotgun (WGS) entry which is preliminary data.</text>
</comment>
<feature type="binding site" evidence="9">
    <location>
        <position position="169"/>
    </location>
    <ligand>
        <name>ATP</name>
        <dbReference type="ChEBI" id="CHEBI:30616"/>
    </ligand>
</feature>
<dbReference type="InterPro" id="IPR011009">
    <property type="entry name" value="Kinase-like_dom_sf"/>
</dbReference>
<dbReference type="Gene3D" id="3.30.200.20">
    <property type="entry name" value="Phosphorylase Kinase, domain 1"/>
    <property type="match status" value="1"/>
</dbReference>
<comment type="catalytic activity">
    <reaction evidence="7">
        <text>L-threonyl-[protein] + ATP = O-phospho-L-threonyl-[protein] + ADP + H(+)</text>
        <dbReference type="Rhea" id="RHEA:46608"/>
        <dbReference type="Rhea" id="RHEA-COMP:11060"/>
        <dbReference type="Rhea" id="RHEA-COMP:11605"/>
        <dbReference type="ChEBI" id="CHEBI:15378"/>
        <dbReference type="ChEBI" id="CHEBI:30013"/>
        <dbReference type="ChEBI" id="CHEBI:30616"/>
        <dbReference type="ChEBI" id="CHEBI:61977"/>
        <dbReference type="ChEBI" id="CHEBI:456216"/>
        <dbReference type="EC" id="2.7.11.1"/>
    </reaction>
</comment>
<dbReference type="InterPro" id="IPR051334">
    <property type="entry name" value="SRPK"/>
</dbReference>
<evidence type="ECO:0000256" key="10">
    <source>
        <dbReference type="RuleBase" id="RU000304"/>
    </source>
</evidence>
<evidence type="ECO:0000256" key="1">
    <source>
        <dbReference type="ARBA" id="ARBA00012513"/>
    </source>
</evidence>
<comment type="similarity">
    <text evidence="10">Belongs to the protein kinase superfamily.</text>
</comment>
<keyword evidence="14" id="KW-1185">Reference proteome</keyword>
<dbReference type="PROSITE" id="PS00108">
    <property type="entry name" value="PROTEIN_KINASE_ST"/>
    <property type="match status" value="1"/>
</dbReference>
<dbReference type="InterPro" id="IPR000719">
    <property type="entry name" value="Prot_kinase_dom"/>
</dbReference>
<feature type="region of interest" description="Disordered" evidence="11">
    <location>
        <begin position="32"/>
        <end position="127"/>
    </location>
</feature>
<accession>A0A8J2SJC4</accession>
<evidence type="ECO:0000256" key="7">
    <source>
        <dbReference type="ARBA" id="ARBA00047899"/>
    </source>
</evidence>
<dbReference type="PROSITE" id="PS50011">
    <property type="entry name" value="PROTEIN_KINASE_DOM"/>
    <property type="match status" value="1"/>
</dbReference>
<keyword evidence="5" id="KW-0418">Kinase</keyword>
<dbReference type="GO" id="GO:0000245">
    <property type="term" value="P:spliceosomal complex assembly"/>
    <property type="evidence" value="ECO:0007669"/>
    <property type="project" value="TreeGrafter"/>
</dbReference>
<dbReference type="AlphaFoldDB" id="A0A8J2SJC4"/>
<dbReference type="EMBL" id="CAKKNE010000003">
    <property type="protein sequence ID" value="CAH0371856.1"/>
    <property type="molecule type" value="Genomic_DNA"/>
</dbReference>
<dbReference type="PANTHER" id="PTHR47634">
    <property type="entry name" value="PROTEIN KINASE DOMAIN-CONTAINING PROTEIN-RELATED"/>
    <property type="match status" value="1"/>
</dbReference>
<dbReference type="InterPro" id="IPR008271">
    <property type="entry name" value="Ser/Thr_kinase_AS"/>
</dbReference>
<keyword evidence="4 9" id="KW-0547">Nucleotide-binding</keyword>
<dbReference type="Pfam" id="PF00069">
    <property type="entry name" value="Pkinase"/>
    <property type="match status" value="1"/>
</dbReference>
<gene>
    <name evidence="13" type="ORF">PECAL_3P18130</name>
</gene>
<keyword evidence="6 9" id="KW-0067">ATP-binding</keyword>
<dbReference type="PROSITE" id="PS00107">
    <property type="entry name" value="PROTEIN_KINASE_ATP"/>
    <property type="match status" value="1"/>
</dbReference>
<name>A0A8J2SJC4_9STRA</name>
<keyword evidence="2 10" id="KW-0723">Serine/threonine-protein kinase</keyword>
<dbReference type="SMART" id="SM00220">
    <property type="entry name" value="S_TKc"/>
    <property type="match status" value="1"/>
</dbReference>
<dbReference type="GO" id="GO:0005737">
    <property type="term" value="C:cytoplasm"/>
    <property type="evidence" value="ECO:0007669"/>
    <property type="project" value="TreeGrafter"/>
</dbReference>
<protein>
    <recommendedName>
        <fullName evidence="1">non-specific serine/threonine protein kinase</fullName>
        <ecNumber evidence="1">2.7.11.1</ecNumber>
    </recommendedName>
</protein>